<proteinExistence type="predicted"/>
<keyword evidence="6" id="KW-1185">Reference proteome</keyword>
<evidence type="ECO:0000313" key="5">
    <source>
        <dbReference type="Proteomes" id="UP000250557"/>
    </source>
</evidence>
<dbReference type="EMBL" id="CP043451">
    <property type="protein sequence ID" value="QEM03314.1"/>
    <property type="molecule type" value="Genomic_DNA"/>
</dbReference>
<feature type="coiled-coil region" evidence="1">
    <location>
        <begin position="145"/>
        <end position="176"/>
    </location>
</feature>
<organism evidence="3 5">
    <name type="scientific">Mucilaginibacter rubeus</name>
    <dbReference type="NCBI Taxonomy" id="2027860"/>
    <lineage>
        <taxon>Bacteria</taxon>
        <taxon>Pseudomonadati</taxon>
        <taxon>Bacteroidota</taxon>
        <taxon>Sphingobacteriia</taxon>
        <taxon>Sphingobacteriales</taxon>
        <taxon>Sphingobacteriaceae</taxon>
        <taxon>Mucilaginibacter</taxon>
    </lineage>
</organism>
<evidence type="ECO:0000256" key="1">
    <source>
        <dbReference type="SAM" id="Coils"/>
    </source>
</evidence>
<dbReference type="Proteomes" id="UP000250557">
    <property type="component" value="Chromosome"/>
</dbReference>
<keyword evidence="2" id="KW-1133">Transmembrane helix</keyword>
<dbReference type="EMBL" id="CP071880">
    <property type="protein sequence ID" value="QTE47928.1"/>
    <property type="molecule type" value="Genomic_DNA"/>
</dbReference>
<dbReference type="RefSeq" id="WP_112654300.1">
    <property type="nucleotide sequence ID" value="NZ_CP043451.1"/>
</dbReference>
<reference evidence="4 6" key="2">
    <citation type="submission" date="2021-03" db="EMBL/GenBank/DDBJ databases">
        <title>Mucilaginibacter strains isolated from gold and copper mining confer multi heavy-metal resistance.</title>
        <authorList>
            <person name="Li Y."/>
        </authorList>
    </citation>
    <scope>NUCLEOTIDE SEQUENCE [LARGE SCALE GENOMIC DNA]</scope>
    <source>
        <strain evidence="4 6">P2-4</strain>
    </source>
</reference>
<sequence length="190" mass="22040">MPNEDIFFIALKKGAEKGLYSPVDITPEFRALIRTIYSDHLSAPHNWHQLPTLFFKDFADLDYIRYVPIYDHPLDDTPVPDNWIDVISVQVILQPSGLLFYNQWNQMKVQERANKLSTRNIVATFVLAGLGFLVSFGSFIKSFFDKSDKQQLQELSQQLQQQKQLLSTMQKNLNQEDYRSHSESAKKPSK</sequence>
<keyword evidence="2" id="KW-0472">Membrane</keyword>
<evidence type="ECO:0000256" key="2">
    <source>
        <dbReference type="SAM" id="Phobius"/>
    </source>
</evidence>
<dbReference type="AlphaFoldDB" id="A0AAE6JCR1"/>
<protein>
    <submittedName>
        <fullName evidence="3">Uncharacterized protein</fullName>
    </submittedName>
</protein>
<keyword evidence="2" id="KW-0812">Transmembrane</keyword>
<evidence type="ECO:0000313" key="4">
    <source>
        <dbReference type="EMBL" id="QTE47928.1"/>
    </source>
</evidence>
<feature type="transmembrane region" description="Helical" evidence="2">
    <location>
        <begin position="121"/>
        <end position="140"/>
    </location>
</feature>
<gene>
    <name evidence="3" type="ORF">DIU31_007175</name>
    <name evidence="4" type="ORF">J3L21_20485</name>
</gene>
<evidence type="ECO:0000313" key="3">
    <source>
        <dbReference type="EMBL" id="QEM03314.1"/>
    </source>
</evidence>
<reference evidence="3 5" key="1">
    <citation type="submission" date="2019-08" db="EMBL/GenBank/DDBJ databases">
        <title>Comparative genome analysis confer to the adaptation heavy metal polluted environment.</title>
        <authorList>
            <person name="Li Y."/>
        </authorList>
    </citation>
    <scope>NUCLEOTIDE SEQUENCE [LARGE SCALE GENOMIC DNA]</scope>
    <source>
        <strain evidence="3 5">P2</strain>
    </source>
</reference>
<dbReference type="Proteomes" id="UP000663940">
    <property type="component" value="Chromosome"/>
</dbReference>
<keyword evidence="1" id="KW-0175">Coiled coil</keyword>
<evidence type="ECO:0000313" key="6">
    <source>
        <dbReference type="Proteomes" id="UP000663940"/>
    </source>
</evidence>
<accession>A0AAE6JCR1</accession>
<name>A0AAE6JCR1_9SPHI</name>